<name>I3DV35_BACMT</name>
<accession>I3DV35</accession>
<organism evidence="1 2">
    <name type="scientific">Bacillus methanolicus PB1</name>
    <dbReference type="NCBI Taxonomy" id="997296"/>
    <lineage>
        <taxon>Bacteria</taxon>
        <taxon>Bacillati</taxon>
        <taxon>Bacillota</taxon>
        <taxon>Bacilli</taxon>
        <taxon>Bacillales</taxon>
        <taxon>Bacillaceae</taxon>
        <taxon>Bacillus</taxon>
    </lineage>
</organism>
<dbReference type="AlphaFoldDB" id="I3DV35"/>
<dbReference type="PATRIC" id="fig|997296.3.peg.2338"/>
<keyword evidence="2" id="KW-1185">Reference proteome</keyword>
<gene>
    <name evidence="1" type="ORF">PB1_11119</name>
</gene>
<dbReference type="EMBL" id="AFEU01000003">
    <property type="protein sequence ID" value="EIJ78106.1"/>
    <property type="molecule type" value="Genomic_DNA"/>
</dbReference>
<proteinExistence type="predicted"/>
<comment type="caution">
    <text evidence="1">The sequence shown here is derived from an EMBL/GenBank/DDBJ whole genome shotgun (WGS) entry which is preliminary data.</text>
</comment>
<evidence type="ECO:0000313" key="1">
    <source>
        <dbReference type="EMBL" id="EIJ78106.1"/>
    </source>
</evidence>
<protein>
    <submittedName>
        <fullName evidence="1">Uncharacterized protein</fullName>
    </submittedName>
</protein>
<reference evidence="1 2" key="1">
    <citation type="journal article" date="2012" name="Appl. Environ. Microbiol.">
        <title>Genome Sequence of Thermotolerant Bacillus methanolicus: Features and Regulation Related to Methylotrophy and Production of L-Lysine and L-Glutamate from Methanol.</title>
        <authorList>
            <person name="Heggeset T.M."/>
            <person name="Krog A."/>
            <person name="Balzer S."/>
            <person name="Wentzel A."/>
            <person name="Ellingsen T.E."/>
            <person name="Brautaset T."/>
        </authorList>
    </citation>
    <scope>NUCLEOTIDE SEQUENCE [LARGE SCALE GENOMIC DNA]</scope>
    <source>
        <strain evidence="1 2">PB1</strain>
    </source>
</reference>
<evidence type="ECO:0000313" key="2">
    <source>
        <dbReference type="Proteomes" id="UP000010523"/>
    </source>
</evidence>
<sequence>MILKEKHLKIIFNQNIASIIKVIKVKNKIWKVKNNFAF</sequence>
<dbReference type="Proteomes" id="UP000010523">
    <property type="component" value="Unassembled WGS sequence"/>
</dbReference>